<feature type="compositionally biased region" description="Low complexity" evidence="1">
    <location>
        <begin position="11"/>
        <end position="31"/>
    </location>
</feature>
<protein>
    <submittedName>
        <fullName evidence="2">Uncharacterized protein</fullName>
    </submittedName>
</protein>
<name>A0A2S6GCB3_9PSEU</name>
<gene>
    <name evidence="2" type="ORF">CLV40_13652</name>
</gene>
<organism evidence="2 3">
    <name type="scientific">Actinokineospora auranticolor</name>
    <dbReference type="NCBI Taxonomy" id="155976"/>
    <lineage>
        <taxon>Bacteria</taxon>
        <taxon>Bacillati</taxon>
        <taxon>Actinomycetota</taxon>
        <taxon>Actinomycetes</taxon>
        <taxon>Pseudonocardiales</taxon>
        <taxon>Pseudonocardiaceae</taxon>
        <taxon>Actinokineospora</taxon>
    </lineage>
</organism>
<feature type="compositionally biased region" description="Polar residues" evidence="1">
    <location>
        <begin position="145"/>
        <end position="155"/>
    </location>
</feature>
<accession>A0A2S6GCB3</accession>
<feature type="region of interest" description="Disordered" evidence="1">
    <location>
        <begin position="136"/>
        <end position="164"/>
    </location>
</feature>
<keyword evidence="3" id="KW-1185">Reference proteome</keyword>
<dbReference type="EMBL" id="PTIX01000036">
    <property type="protein sequence ID" value="PPK62241.1"/>
    <property type="molecule type" value="Genomic_DNA"/>
</dbReference>
<comment type="caution">
    <text evidence="2">The sequence shown here is derived from an EMBL/GenBank/DDBJ whole genome shotgun (WGS) entry which is preliminary data.</text>
</comment>
<dbReference type="AlphaFoldDB" id="A0A2S6GCB3"/>
<proteinExistence type="predicted"/>
<feature type="compositionally biased region" description="Basic and acidic residues" evidence="1">
    <location>
        <begin position="286"/>
        <end position="306"/>
    </location>
</feature>
<feature type="compositionally biased region" description="Polar residues" evidence="1">
    <location>
        <begin position="273"/>
        <end position="285"/>
    </location>
</feature>
<feature type="region of interest" description="Disordered" evidence="1">
    <location>
        <begin position="256"/>
        <end position="306"/>
    </location>
</feature>
<feature type="region of interest" description="Disordered" evidence="1">
    <location>
        <begin position="1"/>
        <end position="41"/>
    </location>
</feature>
<sequence>MCRPMSIGPSRACPLATATPRTLPTTPSRARQPSTSANLHPQPIHRTRLNCSMGVDCLCVCVVGGRPAKLPGGWAGLPLPPCLTSSSFSFSTGSYPIPGLSRATVELAIRSAERSCGTRNSITNRVSRSTRVRIWDSQADPRMRSPSQKPGTARSSAPFGRLPMLTTPTIGSRLGRFADGDTRFARPDRRARTSWPAARLSLDEQSLADRLVGHAHLRLGRGLHPYSGRDLPRRPSAIQIRHHTTEQAAELFQLPRLRPFPHRRSTLARPQRSIRQSPTIAGNLTSDHRMMPTQHPTDEPERPPHP</sequence>
<dbReference type="Proteomes" id="UP000239203">
    <property type="component" value="Unassembled WGS sequence"/>
</dbReference>
<evidence type="ECO:0000256" key="1">
    <source>
        <dbReference type="SAM" id="MobiDB-lite"/>
    </source>
</evidence>
<evidence type="ECO:0000313" key="2">
    <source>
        <dbReference type="EMBL" id="PPK62241.1"/>
    </source>
</evidence>
<reference evidence="2 3" key="1">
    <citation type="submission" date="2018-02" db="EMBL/GenBank/DDBJ databases">
        <title>Genomic Encyclopedia of Archaeal and Bacterial Type Strains, Phase II (KMG-II): from individual species to whole genera.</title>
        <authorList>
            <person name="Goeker M."/>
        </authorList>
    </citation>
    <scope>NUCLEOTIDE SEQUENCE [LARGE SCALE GENOMIC DNA]</scope>
    <source>
        <strain evidence="2 3">YU 961-1</strain>
    </source>
</reference>
<evidence type="ECO:0000313" key="3">
    <source>
        <dbReference type="Proteomes" id="UP000239203"/>
    </source>
</evidence>